<evidence type="ECO:0000313" key="1">
    <source>
        <dbReference type="EMBL" id="MFC1414322.1"/>
    </source>
</evidence>
<accession>A0ABV6VL70</accession>
<keyword evidence="4" id="KW-1185">Reference proteome</keyword>
<dbReference type="EMBL" id="JBHEZY010000020">
    <property type="protein sequence ID" value="MFC1435591.1"/>
    <property type="molecule type" value="Genomic_DNA"/>
</dbReference>
<dbReference type="RefSeq" id="WP_380517885.1">
    <property type="nucleotide sequence ID" value="NZ_JBHEZX010000023.1"/>
</dbReference>
<dbReference type="Proteomes" id="UP001592582">
    <property type="component" value="Unassembled WGS sequence"/>
</dbReference>
<evidence type="ECO:0000313" key="4">
    <source>
        <dbReference type="Proteomes" id="UP001592582"/>
    </source>
</evidence>
<dbReference type="EMBL" id="JBHEZX010000023">
    <property type="protein sequence ID" value="MFC1414322.1"/>
    <property type="molecule type" value="Genomic_DNA"/>
</dbReference>
<dbReference type="Proteomes" id="UP001592530">
    <property type="component" value="Unassembled WGS sequence"/>
</dbReference>
<protein>
    <submittedName>
        <fullName evidence="1">Uncharacterized protein</fullName>
    </submittedName>
</protein>
<reference evidence="3 4" key="1">
    <citation type="submission" date="2024-09" db="EMBL/GenBank/DDBJ databases">
        <authorList>
            <person name="Lee S.D."/>
        </authorList>
    </citation>
    <scope>NUCLEOTIDE SEQUENCE [LARGE SCALE GENOMIC DNA]</scope>
    <source>
        <strain evidence="1 4">N1-1</strain>
        <strain evidence="2 3">N1-3</strain>
    </source>
</reference>
<evidence type="ECO:0000313" key="2">
    <source>
        <dbReference type="EMBL" id="MFC1435591.1"/>
    </source>
</evidence>
<sequence>MRAAQTSAVHLELHDSYGIARETDALRTWRRPAGGTWTLPQTTGGGHGSS</sequence>
<evidence type="ECO:0000313" key="3">
    <source>
        <dbReference type="Proteomes" id="UP001592530"/>
    </source>
</evidence>
<comment type="caution">
    <text evidence="1">The sequence shown here is derived from an EMBL/GenBank/DDBJ whole genome shotgun (WGS) entry which is preliminary data.</text>
</comment>
<proteinExistence type="predicted"/>
<gene>
    <name evidence="2" type="ORF">ACEZDB_33625</name>
    <name evidence="1" type="ORF">ACEZDG_34170</name>
</gene>
<name>A0ABV6VL70_9ACTN</name>
<organism evidence="1 4">
    <name type="scientific">Streptacidiphilus alkalitolerans</name>
    <dbReference type="NCBI Taxonomy" id="3342712"/>
    <lineage>
        <taxon>Bacteria</taxon>
        <taxon>Bacillati</taxon>
        <taxon>Actinomycetota</taxon>
        <taxon>Actinomycetes</taxon>
        <taxon>Kitasatosporales</taxon>
        <taxon>Streptomycetaceae</taxon>
        <taxon>Streptacidiphilus</taxon>
    </lineage>
</organism>